<reference evidence="1" key="1">
    <citation type="journal article" date="2014" name="Front. Microbiol.">
        <title>High frequency of phylogenetically diverse reductive dehalogenase-homologous genes in deep subseafloor sedimentary metagenomes.</title>
        <authorList>
            <person name="Kawai M."/>
            <person name="Futagami T."/>
            <person name="Toyoda A."/>
            <person name="Takaki Y."/>
            <person name="Nishi S."/>
            <person name="Hori S."/>
            <person name="Arai W."/>
            <person name="Tsubouchi T."/>
            <person name="Morono Y."/>
            <person name="Uchiyama I."/>
            <person name="Ito T."/>
            <person name="Fujiyama A."/>
            <person name="Inagaki F."/>
            <person name="Takami H."/>
        </authorList>
    </citation>
    <scope>NUCLEOTIDE SEQUENCE</scope>
    <source>
        <strain evidence="1">Expedition CK06-06</strain>
    </source>
</reference>
<sequence>DSDIEAVDNLIDANFVMELNAGGLILSLRDVLARMKVQSVGDCTLTPYRNTKAGTAQTLPMTAEQTGDAVRRHRFGMLVDDQAISLKFQNNTASQSIFLEEIGLDISEKVGH</sequence>
<organism evidence="1">
    <name type="scientific">marine sediment metagenome</name>
    <dbReference type="NCBI Taxonomy" id="412755"/>
    <lineage>
        <taxon>unclassified sequences</taxon>
        <taxon>metagenomes</taxon>
        <taxon>ecological metagenomes</taxon>
    </lineage>
</organism>
<dbReference type="EMBL" id="BARW01023490">
    <property type="protein sequence ID" value="GAI96267.1"/>
    <property type="molecule type" value="Genomic_DNA"/>
</dbReference>
<proteinExistence type="predicted"/>
<evidence type="ECO:0000313" key="1">
    <source>
        <dbReference type="EMBL" id="GAI96267.1"/>
    </source>
</evidence>
<name>X1ST60_9ZZZZ</name>
<comment type="caution">
    <text evidence="1">The sequence shown here is derived from an EMBL/GenBank/DDBJ whole genome shotgun (WGS) entry which is preliminary data.</text>
</comment>
<protein>
    <submittedName>
        <fullName evidence="1">Uncharacterized protein</fullName>
    </submittedName>
</protein>
<dbReference type="AlphaFoldDB" id="X1ST60"/>
<accession>X1ST60</accession>
<feature type="non-terminal residue" evidence="1">
    <location>
        <position position="1"/>
    </location>
</feature>
<gene>
    <name evidence="1" type="ORF">S12H4_38943</name>
</gene>